<feature type="compositionally biased region" description="Polar residues" evidence="1">
    <location>
        <begin position="255"/>
        <end position="273"/>
    </location>
</feature>
<feature type="region of interest" description="Disordered" evidence="1">
    <location>
        <begin position="2397"/>
        <end position="2424"/>
    </location>
</feature>
<gene>
    <name evidence="2" type="ORF">F8388_009607</name>
</gene>
<feature type="compositionally biased region" description="Polar residues" evidence="1">
    <location>
        <begin position="2397"/>
        <end position="2422"/>
    </location>
</feature>
<evidence type="ECO:0000313" key="2">
    <source>
        <dbReference type="EMBL" id="KAF4354616.1"/>
    </source>
</evidence>
<feature type="region of interest" description="Disordered" evidence="1">
    <location>
        <begin position="415"/>
        <end position="462"/>
    </location>
</feature>
<feature type="region of interest" description="Disordered" evidence="1">
    <location>
        <begin position="159"/>
        <end position="215"/>
    </location>
</feature>
<feature type="region of interest" description="Disordered" evidence="1">
    <location>
        <begin position="764"/>
        <end position="786"/>
    </location>
</feature>
<feature type="region of interest" description="Disordered" evidence="1">
    <location>
        <begin position="357"/>
        <end position="403"/>
    </location>
</feature>
<feature type="region of interest" description="Disordered" evidence="1">
    <location>
        <begin position="1990"/>
        <end position="2038"/>
    </location>
</feature>
<feature type="compositionally biased region" description="Basic and acidic residues" evidence="1">
    <location>
        <begin position="775"/>
        <end position="786"/>
    </location>
</feature>
<feature type="region of interest" description="Disordered" evidence="1">
    <location>
        <begin position="2611"/>
        <end position="2644"/>
    </location>
</feature>
<feature type="region of interest" description="Disordered" evidence="1">
    <location>
        <begin position="2703"/>
        <end position="2727"/>
    </location>
</feature>
<comment type="caution">
    <text evidence="2">The sequence shown here is derived from an EMBL/GenBank/DDBJ whole genome shotgun (WGS) entry which is preliminary data.</text>
</comment>
<reference evidence="2 3" key="1">
    <citation type="journal article" date="2020" name="bioRxiv">
        <title>Sequence and annotation of 42 cannabis genomes reveals extensive copy number variation in cannabinoid synthesis and pathogen resistance genes.</title>
        <authorList>
            <person name="Mckernan K.J."/>
            <person name="Helbert Y."/>
            <person name="Kane L.T."/>
            <person name="Ebling H."/>
            <person name="Zhang L."/>
            <person name="Liu B."/>
            <person name="Eaton Z."/>
            <person name="Mclaughlin S."/>
            <person name="Kingan S."/>
            <person name="Baybayan P."/>
            <person name="Concepcion G."/>
            <person name="Jordan M."/>
            <person name="Riva A."/>
            <person name="Barbazuk W."/>
            <person name="Harkins T."/>
        </authorList>
    </citation>
    <scope>NUCLEOTIDE SEQUENCE [LARGE SCALE GENOMIC DNA]</scope>
    <source>
        <strain evidence="3">cv. Jamaican Lion 4</strain>
        <tissue evidence="2">Leaf</tissue>
    </source>
</reference>
<feature type="region of interest" description="Disordered" evidence="1">
    <location>
        <begin position="791"/>
        <end position="810"/>
    </location>
</feature>
<feature type="compositionally biased region" description="Basic and acidic residues" evidence="1">
    <location>
        <begin position="2622"/>
        <end position="2634"/>
    </location>
</feature>
<feature type="region of interest" description="Disordered" evidence="1">
    <location>
        <begin position="255"/>
        <end position="319"/>
    </location>
</feature>
<organism evidence="2 3">
    <name type="scientific">Cannabis sativa</name>
    <name type="common">Hemp</name>
    <name type="synonym">Marijuana</name>
    <dbReference type="NCBI Taxonomy" id="3483"/>
    <lineage>
        <taxon>Eukaryota</taxon>
        <taxon>Viridiplantae</taxon>
        <taxon>Streptophyta</taxon>
        <taxon>Embryophyta</taxon>
        <taxon>Tracheophyta</taxon>
        <taxon>Spermatophyta</taxon>
        <taxon>Magnoliopsida</taxon>
        <taxon>eudicotyledons</taxon>
        <taxon>Gunneridae</taxon>
        <taxon>Pentapetalae</taxon>
        <taxon>rosids</taxon>
        <taxon>fabids</taxon>
        <taxon>Rosales</taxon>
        <taxon>Cannabaceae</taxon>
        <taxon>Cannabis</taxon>
    </lineage>
</organism>
<feature type="compositionally biased region" description="Polar residues" evidence="1">
    <location>
        <begin position="1991"/>
        <end position="2023"/>
    </location>
</feature>
<feature type="region of interest" description="Disordered" evidence="1">
    <location>
        <begin position="2260"/>
        <end position="2341"/>
    </location>
</feature>
<feature type="compositionally biased region" description="Polar residues" evidence="1">
    <location>
        <begin position="1626"/>
        <end position="1642"/>
    </location>
</feature>
<dbReference type="EMBL" id="JAATIP010000278">
    <property type="protein sequence ID" value="KAF4354616.1"/>
    <property type="molecule type" value="Genomic_DNA"/>
</dbReference>
<feature type="region of interest" description="Disordered" evidence="1">
    <location>
        <begin position="1401"/>
        <end position="1420"/>
    </location>
</feature>
<feature type="compositionally biased region" description="Polar residues" evidence="1">
    <location>
        <begin position="2268"/>
        <end position="2293"/>
    </location>
</feature>
<protein>
    <submittedName>
        <fullName evidence="2">Uncharacterized protein</fullName>
    </submittedName>
</protein>
<feature type="region of interest" description="Disordered" evidence="1">
    <location>
        <begin position="1197"/>
        <end position="1217"/>
    </location>
</feature>
<evidence type="ECO:0000313" key="3">
    <source>
        <dbReference type="Proteomes" id="UP000525078"/>
    </source>
</evidence>
<dbReference type="InterPro" id="IPR045882">
    <property type="entry name" value="GPT1/2"/>
</dbReference>
<feature type="compositionally biased region" description="Polar residues" evidence="1">
    <location>
        <begin position="284"/>
        <end position="297"/>
    </location>
</feature>
<proteinExistence type="predicted"/>
<accession>A0A7J6E8E2</accession>
<dbReference type="PANTHER" id="PTHR33737">
    <property type="entry name" value="OS05G0121800 PROTEIN"/>
    <property type="match status" value="1"/>
</dbReference>
<feature type="compositionally biased region" description="Polar residues" evidence="1">
    <location>
        <begin position="429"/>
        <end position="445"/>
    </location>
</feature>
<feature type="compositionally biased region" description="Polar residues" evidence="1">
    <location>
        <begin position="357"/>
        <end position="388"/>
    </location>
</feature>
<sequence length="2815" mass="306881">MDSDLSLFEFAAEDDSLLQQPLNPNAIETHSIHHHTPTSPVFICSPLQIPTSNPISTDGIEEDTSRSSLCSDCTVNKENKEEGMEPKQIKRKGKGSGYNLRKSLAWDSAFFTEEGVLNPVELSLLTIREEDTSSASGAASSNLRDIDENLFTELPATASGKYRKNGGSSLVPKNNSPVRKNGAPSSVAKRKVVSAHDVIRSSSKRTDCPGPVASSSYPLQYRPASLITTKTSSKDSKVSKLPAPKINPRASIKTSKISTLGASESKRNQTTLPVVNIQKPSVLKGSSSNTKSRSALNSPKVGPAGKSITTKTSLGQAKRNVASSVKGSINLQHPLKIEVNNALDVSFHTSLPPAVLVSNSHTRGPRTANTLPKNTYHTGLNKQPTQLPTAPKPSGLRKPSPSLGFFVQQSKLSPMQSPLKMTSPPCNPPESNISNLRKSGSSANPVSELRPPLASRSSLEKVRDCSLERNVKPSFSSSESPVLVSSNPTLHGVVESNSQVTNRQMENIVQCNDASYKGIKILKEELDGFVGVDELCPGQAGPPTTAIKIFIEDAELQTNECNLLLKETSQMGKCEIDAKVIDSSQESSELEISQLKTRSSSAIEVTGPSLKSDISDHQLVEERPFDLSLKDHKVILQANPVCKANETFGEQTETMHSGPFFSDDQMLQDNAADNSSHFEDYDVAVTEHSHAYPHFGSIELEKEDHDVSPELKSQKGDINEPYGKQTEMMNSLNYIATPIVSDSQMLLDNAADITSKVQGYNTAGIENSPASSHIGYEEQEKELDKPFAEEAEPYPISSDSQMSWDNPADISSKVHDYNTAELEHGNEDFTAIGELRNQSKVEDGDMQSSNRTDGNNNSCLSISANNDHKMVIDNVIEKQDGEIHLTREDTLQVDGSLLGEKTIFTEELKQEIVFQSDETEVTDVCQTELRSPRTSSMPNSMLDCESNAAASVQCYLLEDRSSLLVEDIIPMVANCDLNSHAQHEVGFHDQSTSVEFGNMEEVDRAGAVDAEDVNASCQKVGTFANSEVENPHVTCEPSFAVQVKSEHSSKNKIEHVDLEVKNNLSVESSHCSFDSQPGDELCPCDDNSSSMVQMYMLEGENDDNAKGDQIEQITRYQCETKEICNDEEESTKAPTLSFDNSHSLEEPQILENESNTRVPLHTDMAQTFKESEGGNLVIEEQDDNCELQNPVNQIEEVSSASVPQDEDATEEHCSKESGINTKQDVLVIKPPFEAAGEEILTMKSDAVQNSPDEMGAIVYVERRYNTADTNNGDEENAEPFSVSEKWTLEFGVCMESFVSCTPEGPGSPSVDESCRGTLSRPPLTEQEYAELKMSGSTRECSFADIILENKKKKTMPIDSDLSLLQIAAEDDSLLQQHTSLHSHTTASPFFTCSPLQLPISTEEDTARSSFSRDKENKEEGLKLSLEPQQMKRKKKGGAFNLRKSLAWDRAFFTEQGVLDPVELSIISGNVSKFSGETLSTIREEDTSCAGAASSNLRAIEENLFTELPPTTSGKYRKNGGSSFLPKNNSPVRKNGPPLAAKRKVLSAHDVNTSASKRSDCPRPRPANLITTKTSAKDSKVSRLPAPKTNPCASIKTSKSSTLGASNSKRNQTTFPAVNIQKPSALKGSSSNTKSKSALNNSKVGPAGKSITTKTSLGQAKRNVASSVKGSTSLQYPLKTEANNDLDVTVRTSLLPADLGSNSRTGGSRTAISLPKNTYCTGYNTQPTQLPTVPKPSGLRMPSPSIGFFGQSKLPPMQSPLKMTSPPCNLPESNISNLRKFGASPNPVSELRPPLAPRSLLGTVRDGSLARNGKASCSSSGSPVLAAANPALYGVVETNSQATNRQMENIEQCNDTSYKCIKTLKELHGFVGVDELCPGKAGPPNTAIKFSIEDAELQMNDTNLLLKESSEMNKYEIDTKVVDSSQKSSELEIPQLKTCSSSAIEVTGPSIKSDISDHQLVEERPFDSSLKDHGVVLQVNPVCKADEPFGEQSETMHSLTGESGPFSNNNQMLQDSAADISSQVGDDDVAEAENSHNFPHSRSIELEKEDHDVCPKLNPPKGDIDEPYGKQTEMMNSLKCMASPVVSDSQMLQDNAADITSEVQGSNTVGIENYPANETFEEQTETMHSGPFFSDNQMLQDDAADISSHVEDYDVAETEKSHVFPHFRYIELEKEDHDVFPELKSQKGDIVEPYGKQTEMMNSLNYIALPIVSDSQMLQDNAADITSKVQGYNTAGIENSPAFSHIGFEEQEKELDKPFAEEAGPYPISSDSQMPWDNAADNSSKVQDYNTAELENSPPLRLTDYGTEDSTAIGEPRKQSNVEDGVMQSGNRTDRNNNSSISISANNDHKVVIENVIEIPEFVELPKSPLTGEDTLQVDGSLSGEESIFPEELEQENVLQSDETEVTDASQTELRSPRTSSMPDSMLDCESNADASVQCHILEDSPSVLVEDIIKPVVANCNLNSHTQHEVGFRDQSTYVDLGNMDEGDLSAVVDEDVIVTCQKVGPLADSELENPCVTCEPSFAVQVESEYSSKNKVQHVDVEIKNDFSAESSHCNFDSQPVDELCPCDENSSMVQMYRLEGENDDNDQGDQAKQITPYLFETKVICNDEKESTEVPTSSFDDSHSVDEPHTLENESNTRVTLHDGSFSLSSLKDADQTKESGINKKQDVLVIKPPPNATPFSDEWLAAFEAAGEEILTMKSGAVQNSPEEKPQREPGPWSPSYESSGNRIKKLDLTIVQNIPTRILNSDSVCVQFIGVSNARTLEFCNNQGKKHLEDCIGKPVNNPTFNGEFYEGIPNSGRAIHVPKVVLGNEA</sequence>
<feature type="region of interest" description="Disordered" evidence="1">
    <location>
        <begin position="1507"/>
        <end position="1671"/>
    </location>
</feature>
<evidence type="ECO:0000256" key="1">
    <source>
        <dbReference type="SAM" id="MobiDB-lite"/>
    </source>
</evidence>
<feature type="compositionally biased region" description="Polar residues" evidence="1">
    <location>
        <begin position="1508"/>
        <end position="1531"/>
    </location>
</feature>
<feature type="compositionally biased region" description="Basic and acidic residues" evidence="1">
    <location>
        <begin position="1404"/>
        <end position="1420"/>
    </location>
</feature>
<dbReference type="Proteomes" id="UP000525078">
    <property type="component" value="Unassembled WGS sequence"/>
</dbReference>
<feature type="compositionally biased region" description="Polar residues" evidence="1">
    <location>
        <begin position="166"/>
        <end position="178"/>
    </location>
</feature>
<dbReference type="GO" id="GO:0008017">
    <property type="term" value="F:microtubule binding"/>
    <property type="evidence" value="ECO:0007669"/>
    <property type="project" value="InterPro"/>
</dbReference>
<dbReference type="PANTHER" id="PTHR33737:SF19">
    <property type="entry name" value="BNAA10G12980D PROTEIN"/>
    <property type="match status" value="1"/>
</dbReference>
<feature type="compositionally biased region" description="Polar residues" evidence="1">
    <location>
        <begin position="307"/>
        <end position="319"/>
    </location>
</feature>
<feature type="compositionally biased region" description="Polar residues" evidence="1">
    <location>
        <begin position="1649"/>
        <end position="1671"/>
    </location>
</feature>
<name>A0A7J6E8E2_CANSA</name>
<feature type="compositionally biased region" description="Polar residues" evidence="1">
    <location>
        <begin position="1590"/>
        <end position="1615"/>
    </location>
</feature>